<organism evidence="1 2">
    <name type="scientific">Niallia circulans</name>
    <name type="common">Bacillus circulans</name>
    <dbReference type="NCBI Taxonomy" id="1397"/>
    <lineage>
        <taxon>Bacteria</taxon>
        <taxon>Bacillati</taxon>
        <taxon>Bacillota</taxon>
        <taxon>Bacilli</taxon>
        <taxon>Bacillales</taxon>
        <taxon>Bacillaceae</taxon>
        <taxon>Niallia</taxon>
    </lineage>
</organism>
<reference evidence="2" key="1">
    <citation type="submission" date="2018-10" db="EMBL/GenBank/DDBJ databases">
        <title>FDA dAtabase for Regulatory Grade micrObial Sequences (FDA-ARGOS): Supporting development and validation of Infectious Disease Dx tests.</title>
        <authorList>
            <person name="Minogue T."/>
            <person name="Wolcott M."/>
            <person name="Wasieloski L."/>
            <person name="Aguilar W."/>
            <person name="Moore D."/>
            <person name="Tallon L."/>
            <person name="Sadzewicz L."/>
            <person name="Sengamalay N."/>
            <person name="Ott S."/>
            <person name="Godinez A."/>
            <person name="Nagaraj S."/>
            <person name="Vavikolanu K."/>
            <person name="Vyas G."/>
            <person name="Nadendla S."/>
            <person name="George J."/>
            <person name="Sichtig H."/>
        </authorList>
    </citation>
    <scope>NUCLEOTIDE SEQUENCE [LARGE SCALE GENOMIC DNA]</scope>
    <source>
        <strain evidence="2">FDAARGOS_343</strain>
    </source>
</reference>
<dbReference type="EMBL" id="RIBP01000004">
    <property type="protein sequence ID" value="TRZ36974.1"/>
    <property type="molecule type" value="Genomic_DNA"/>
</dbReference>
<dbReference type="Proteomes" id="UP000319837">
    <property type="component" value="Unassembled WGS sequence"/>
</dbReference>
<gene>
    <name evidence="1" type="ORF">CEQ21_15875</name>
</gene>
<evidence type="ECO:0000313" key="1">
    <source>
        <dbReference type="EMBL" id="TRZ36974.1"/>
    </source>
</evidence>
<proteinExistence type="predicted"/>
<evidence type="ECO:0000313" key="2">
    <source>
        <dbReference type="Proteomes" id="UP000319837"/>
    </source>
</evidence>
<dbReference type="RefSeq" id="WP_185765370.1">
    <property type="nucleotide sequence ID" value="NZ_RIBP01000004.1"/>
</dbReference>
<sequence>MYKEDRTQRVNQVEQNGLSKYEYHMNILRKELMQCRTIKIPFQNISISHQELADWIIEELSPQELNEIIVMLSNAKKRSSSVRPLFQVIATGLIKN</sequence>
<accession>A0A553SJ10</accession>
<name>A0A553SJ10_NIACI</name>
<dbReference type="AlphaFoldDB" id="A0A553SJ10"/>
<protein>
    <submittedName>
        <fullName evidence="1">Uncharacterized protein</fullName>
    </submittedName>
</protein>
<comment type="caution">
    <text evidence="1">The sequence shown here is derived from an EMBL/GenBank/DDBJ whole genome shotgun (WGS) entry which is preliminary data.</text>
</comment>